<evidence type="ECO:0000313" key="3">
    <source>
        <dbReference type="Proteomes" id="UP001057375"/>
    </source>
</evidence>
<feature type="region of interest" description="Disordered" evidence="1">
    <location>
        <begin position="336"/>
        <end position="570"/>
    </location>
</feature>
<feature type="compositionally biased region" description="Low complexity" evidence="1">
    <location>
        <begin position="519"/>
        <end position="529"/>
    </location>
</feature>
<feature type="region of interest" description="Disordered" evidence="1">
    <location>
        <begin position="29"/>
        <end position="233"/>
    </location>
</feature>
<dbReference type="Proteomes" id="UP001057375">
    <property type="component" value="Unassembled WGS sequence"/>
</dbReference>
<evidence type="ECO:0000313" key="2">
    <source>
        <dbReference type="EMBL" id="GKT35731.1"/>
    </source>
</evidence>
<name>A0ABQ5KUJ9_9EUKA</name>
<reference evidence="2" key="1">
    <citation type="submission" date="2022-03" db="EMBL/GenBank/DDBJ databases">
        <title>Draft genome sequence of Aduncisulcus paluster, a free-living microaerophilic Fornicata.</title>
        <authorList>
            <person name="Yuyama I."/>
            <person name="Kume K."/>
            <person name="Tamura T."/>
            <person name="Inagaki Y."/>
            <person name="Hashimoto T."/>
        </authorList>
    </citation>
    <scope>NUCLEOTIDE SEQUENCE</scope>
    <source>
        <strain evidence="2">NY0171</strain>
    </source>
</reference>
<dbReference type="EMBL" id="BQXS01011053">
    <property type="protein sequence ID" value="GKT35731.1"/>
    <property type="molecule type" value="Genomic_DNA"/>
</dbReference>
<proteinExistence type="predicted"/>
<comment type="caution">
    <text evidence="2">The sequence shown here is derived from an EMBL/GenBank/DDBJ whole genome shotgun (WGS) entry which is preliminary data.</text>
</comment>
<accession>A0ABQ5KUJ9</accession>
<organism evidence="2 3">
    <name type="scientific">Aduncisulcus paluster</name>
    <dbReference type="NCBI Taxonomy" id="2918883"/>
    <lineage>
        <taxon>Eukaryota</taxon>
        <taxon>Metamonada</taxon>
        <taxon>Carpediemonas-like organisms</taxon>
        <taxon>Aduncisulcus</taxon>
    </lineage>
</organism>
<sequence>MATPLWVQRLKDYNSSGGGGGLFGSSSSSGGGLFGGSSSSSSSGGLFGSSSSTPSTGGGLFGDSGSSSSSGGGLFGGSSSSSSGGGGLFGGSSGSSSSGGGLFGGSSSSSSSGGLFGDSSSSSSSGGGLFGGSSSSSSSSSGGGLFGDSGSSSSGGGLFGGSSSSSSSSGGGGLFGDSGSSSSGGGLFGGSSSSSSSSGGSLFGGSSSSSSSGGSLFGSSDNNGSSSTGGGAIPTVQLAVVPTPTITKLPSRFSSESLTDMISGGSRKDFTFTAKKDKDKDKKKSDLFGKKDKKKDISGEYLEESLELPQIVPPSSLMSSDLHTTKKTRLKQSFMHTLTPTPHVPPSSSVSRSAAHTPSSFGRRKPLVDHYSGSKASFESDQFDHLSPAVTSPTSTISPMAPPPATPMKQFTRDVPADTIKSLIEPKKHDEHYPVPSGEFPGSSSSSSTGTPSMFYRRGTPGVVPGAHRGRDTGSVPLSTPGLSSEHRGSRQGRESRSAAPGSAGGRILGSSPVRHEPSPSSEMSFFEEGASETTYARSAASMQPSSTTVLTPEHQGMSAGPRPMWGGRG</sequence>
<feature type="compositionally biased region" description="Basic and acidic residues" evidence="1">
    <location>
        <begin position="266"/>
        <end position="294"/>
    </location>
</feature>
<gene>
    <name evidence="2" type="ORF">ADUPG1_008829</name>
</gene>
<keyword evidence="3" id="KW-1185">Reference proteome</keyword>
<feature type="compositionally biased region" description="Basic and acidic residues" evidence="1">
    <location>
        <begin position="485"/>
        <end position="497"/>
    </location>
</feature>
<feature type="non-terminal residue" evidence="2">
    <location>
        <position position="570"/>
    </location>
</feature>
<feature type="compositionally biased region" description="Low complexity" evidence="1">
    <location>
        <begin position="36"/>
        <end position="55"/>
    </location>
</feature>
<feature type="compositionally biased region" description="Low complexity" evidence="1">
    <location>
        <begin position="190"/>
        <end position="226"/>
    </location>
</feature>
<feature type="compositionally biased region" description="Gly residues" evidence="1">
    <location>
        <begin position="83"/>
        <end position="104"/>
    </location>
</feature>
<dbReference type="InterPro" id="IPR025574">
    <property type="entry name" value="Nucleoporin_FG_rpt"/>
</dbReference>
<feature type="compositionally biased region" description="Gly residues" evidence="1">
    <location>
        <begin position="169"/>
        <end position="189"/>
    </location>
</feature>
<dbReference type="Pfam" id="PF13634">
    <property type="entry name" value="Nucleoporin_FG"/>
    <property type="match status" value="1"/>
</dbReference>
<feature type="compositionally biased region" description="Low complexity" evidence="1">
    <location>
        <begin position="441"/>
        <end position="453"/>
    </location>
</feature>
<feature type="compositionally biased region" description="Polar residues" evidence="1">
    <location>
        <begin position="249"/>
        <end position="260"/>
    </location>
</feature>
<feature type="compositionally biased region" description="Basic and acidic residues" evidence="1">
    <location>
        <begin position="424"/>
        <end position="433"/>
    </location>
</feature>
<protein>
    <submittedName>
        <fullName evidence="2">Uncharacterized protein</fullName>
    </submittedName>
</protein>
<feature type="compositionally biased region" description="Polar residues" evidence="1">
    <location>
        <begin position="389"/>
        <end position="398"/>
    </location>
</feature>
<feature type="region of interest" description="Disordered" evidence="1">
    <location>
        <begin position="249"/>
        <end position="294"/>
    </location>
</feature>
<feature type="compositionally biased region" description="Low complexity" evidence="1">
    <location>
        <begin position="105"/>
        <end position="124"/>
    </location>
</feature>
<evidence type="ECO:0000256" key="1">
    <source>
        <dbReference type="SAM" id="MobiDB-lite"/>
    </source>
</evidence>
<feature type="compositionally biased region" description="Low complexity" evidence="1">
    <location>
        <begin position="346"/>
        <end position="360"/>
    </location>
</feature>
<feature type="compositionally biased region" description="Polar residues" evidence="1">
    <location>
        <begin position="532"/>
        <end position="551"/>
    </location>
</feature>
<feature type="compositionally biased region" description="Gly residues" evidence="1">
    <location>
        <begin position="141"/>
        <end position="160"/>
    </location>
</feature>